<keyword evidence="4" id="KW-1185">Reference proteome</keyword>
<name>A0A3N6WTV9_9ACTN</name>
<evidence type="ECO:0000313" key="3">
    <source>
        <dbReference type="EMBL" id="RQN08482.1"/>
    </source>
</evidence>
<dbReference type="Gene3D" id="3.10.129.10">
    <property type="entry name" value="Hotdog Thioesterase"/>
    <property type="match status" value="1"/>
</dbReference>
<dbReference type="RefSeq" id="WP_124236305.1">
    <property type="nucleotide sequence ID" value="NZ_JBHUFI010000002.1"/>
</dbReference>
<comment type="caution">
    <text evidence="3">The sequence shown here is derived from an EMBL/GenBank/DDBJ whole genome shotgun (WGS) entry which is preliminary data.</text>
</comment>
<evidence type="ECO:0000259" key="2">
    <source>
        <dbReference type="Pfam" id="PF01575"/>
    </source>
</evidence>
<reference evidence="3 4" key="1">
    <citation type="submission" date="2018-11" db="EMBL/GenBank/DDBJ databases">
        <authorList>
            <person name="Li F."/>
        </authorList>
    </citation>
    <scope>NUCLEOTIDE SEQUENCE [LARGE SCALE GENOMIC DNA]</scope>
    <source>
        <strain evidence="3 4">YS17T</strain>
    </source>
</reference>
<organism evidence="3 4">
    <name type="scientific">Aeromicrobium camelliae</name>
    <dbReference type="NCBI Taxonomy" id="1538144"/>
    <lineage>
        <taxon>Bacteria</taxon>
        <taxon>Bacillati</taxon>
        <taxon>Actinomycetota</taxon>
        <taxon>Actinomycetes</taxon>
        <taxon>Propionibacteriales</taxon>
        <taxon>Nocardioidaceae</taxon>
        <taxon>Aeromicrobium</taxon>
    </lineage>
</organism>
<proteinExistence type="inferred from homology"/>
<dbReference type="Proteomes" id="UP000275225">
    <property type="component" value="Unassembled WGS sequence"/>
</dbReference>
<feature type="domain" description="MaoC-like" evidence="2">
    <location>
        <begin position="183"/>
        <end position="264"/>
    </location>
</feature>
<gene>
    <name evidence="3" type="ORF">EHW97_06230</name>
</gene>
<accession>A0A3N6WTV9</accession>
<comment type="similarity">
    <text evidence="1">Belongs to the enoyl-CoA hydratase/isomerase family.</text>
</comment>
<sequence>MATRTFDTAPAGAPLLLKAALPAIPVIGKLPGIRHERGGLPDTTLVRYREVCGFPLSPALPATYPHLAAHTLHLTLMTDTAFPFTPMGAVHLRNRITQHRPIGPDETYDLSLRAASLTPHPKGQLVELFSEARVGSELVWDESMTVFFRGSSGSGPEPTTPPLEGLEAPTGPVHWKLPSNLGRTYGAVSGDRNPIHLYPLTAKAFGFPRNIAHGMWTKAKCLAALSPRLPDAYTVTVEFKKPILLPSTVVFGLEQQGDRTVFGVRGTRKPLPHLVGTIVPH</sequence>
<dbReference type="PANTHER" id="PTHR43841:SF1">
    <property type="entry name" value="3-HYDROXYACYL-THIOESTER DEHYDRATASE X"/>
    <property type="match status" value="1"/>
</dbReference>
<dbReference type="AlphaFoldDB" id="A0A3N6WTV9"/>
<dbReference type="OrthoDB" id="9774179at2"/>
<evidence type="ECO:0000313" key="4">
    <source>
        <dbReference type="Proteomes" id="UP000275225"/>
    </source>
</evidence>
<dbReference type="EMBL" id="RQJX01000006">
    <property type="protein sequence ID" value="RQN08482.1"/>
    <property type="molecule type" value="Genomic_DNA"/>
</dbReference>
<protein>
    <recommendedName>
        <fullName evidence="2">MaoC-like domain-containing protein</fullName>
    </recommendedName>
</protein>
<dbReference type="SUPFAM" id="SSF54637">
    <property type="entry name" value="Thioesterase/thiol ester dehydrase-isomerase"/>
    <property type="match status" value="2"/>
</dbReference>
<dbReference type="PANTHER" id="PTHR43841">
    <property type="entry name" value="3-HYDROXYACYL-THIOESTER DEHYDRATASE HTDX-RELATED"/>
    <property type="match status" value="1"/>
</dbReference>
<dbReference type="Pfam" id="PF01575">
    <property type="entry name" value="MaoC_dehydratas"/>
    <property type="match status" value="1"/>
</dbReference>
<dbReference type="InterPro" id="IPR002539">
    <property type="entry name" value="MaoC-like_dom"/>
</dbReference>
<dbReference type="InterPro" id="IPR029069">
    <property type="entry name" value="HotDog_dom_sf"/>
</dbReference>
<evidence type="ECO:0000256" key="1">
    <source>
        <dbReference type="ARBA" id="ARBA00005254"/>
    </source>
</evidence>